<organism evidence="1">
    <name type="scientific">marine sediment metagenome</name>
    <dbReference type="NCBI Taxonomy" id="412755"/>
    <lineage>
        <taxon>unclassified sequences</taxon>
        <taxon>metagenomes</taxon>
        <taxon>ecological metagenomes</taxon>
    </lineage>
</organism>
<feature type="non-terminal residue" evidence="1">
    <location>
        <position position="1"/>
    </location>
</feature>
<dbReference type="Pfam" id="PF00702">
    <property type="entry name" value="Hydrolase"/>
    <property type="match status" value="1"/>
</dbReference>
<dbReference type="InterPro" id="IPR006439">
    <property type="entry name" value="HAD-SF_hydro_IA"/>
</dbReference>
<gene>
    <name evidence="1" type="ORF">LCGC14_1819660</name>
</gene>
<reference evidence="1" key="1">
    <citation type="journal article" date="2015" name="Nature">
        <title>Complex archaea that bridge the gap between prokaryotes and eukaryotes.</title>
        <authorList>
            <person name="Spang A."/>
            <person name="Saw J.H."/>
            <person name="Jorgensen S.L."/>
            <person name="Zaremba-Niedzwiedzka K."/>
            <person name="Martijn J."/>
            <person name="Lind A.E."/>
            <person name="van Eijk R."/>
            <person name="Schleper C."/>
            <person name="Guy L."/>
            <person name="Ettema T.J."/>
        </authorList>
    </citation>
    <scope>NUCLEOTIDE SEQUENCE</scope>
</reference>
<dbReference type="NCBIfam" id="TIGR01509">
    <property type="entry name" value="HAD-SF-IA-v3"/>
    <property type="match status" value="1"/>
</dbReference>
<protein>
    <submittedName>
        <fullName evidence="1">Uncharacterized protein</fullName>
    </submittedName>
</protein>
<dbReference type="PANTHER" id="PTHR43611">
    <property type="entry name" value="ALPHA-D-GLUCOSE 1-PHOSPHATE PHOSPHATASE"/>
    <property type="match status" value="1"/>
</dbReference>
<accession>A0A0F9H7H1</accession>
<dbReference type="EMBL" id="LAZR01017801">
    <property type="protein sequence ID" value="KKL98916.1"/>
    <property type="molecule type" value="Genomic_DNA"/>
</dbReference>
<dbReference type="PANTHER" id="PTHR43611:SF3">
    <property type="entry name" value="FLAVIN MONONUCLEOTIDE HYDROLASE 1, CHLOROPLATIC"/>
    <property type="match status" value="1"/>
</dbReference>
<dbReference type="InterPro" id="IPR023214">
    <property type="entry name" value="HAD_sf"/>
</dbReference>
<comment type="caution">
    <text evidence="1">The sequence shown here is derived from an EMBL/GenBank/DDBJ whole genome shotgun (WGS) entry which is preliminary data.</text>
</comment>
<dbReference type="SUPFAM" id="SSF56784">
    <property type="entry name" value="HAD-like"/>
    <property type="match status" value="1"/>
</dbReference>
<dbReference type="AlphaFoldDB" id="A0A0F9H7H1"/>
<dbReference type="InterPro" id="IPR036412">
    <property type="entry name" value="HAD-like_sf"/>
</dbReference>
<evidence type="ECO:0000313" key="1">
    <source>
        <dbReference type="EMBL" id="KKL98916.1"/>
    </source>
</evidence>
<name>A0A0F9H7H1_9ZZZZ</name>
<proteinExistence type="predicted"/>
<dbReference type="Gene3D" id="3.40.50.1000">
    <property type="entry name" value="HAD superfamily/HAD-like"/>
    <property type="match status" value="1"/>
</dbReference>
<sequence length="80" mass="9106">EIVEIFGKRVYFSYEFATAKPDPRVFVRLLDRLQVGPQETLFIDDTEAYIAGATEAGLLTHHFRTASELRLVLDAYSLLT</sequence>